<dbReference type="Gene3D" id="3.20.20.140">
    <property type="entry name" value="Metal-dependent hydrolases"/>
    <property type="match status" value="1"/>
</dbReference>
<sequence>MIRKFISPSAVAEGTGTSECNMTQTYQASAFAMPDNACDCHVHIFDADRFPLSADRIYTPDHAPVAALKHHLAQLSFRRAVLVQASPYGTDNNCILDGVAQLGQDRARAVAVIDDSFSDDDLARMHDAGVRGIRLNLRTHGDVDAKTIAAQLDHAVKRIAHLGWHIQVFTTLANIALLSDQLAALPVTLVLDHMCCLDAAGDVTQPGFAQLCDLLACDHVYLKLSALYRVSTAPGYGDAQPFVQALFAARPDRMLWGSDWPHTMPAAGTVRSPDKIEYFRPEDNGRALNLVAQWAGDPAIVNAMLVDNPERLYWR</sequence>
<dbReference type="InterPro" id="IPR006680">
    <property type="entry name" value="Amidohydro-rel"/>
</dbReference>
<dbReference type="InterPro" id="IPR052358">
    <property type="entry name" value="Aro_Compnd_Degr_Hydrolases"/>
</dbReference>
<dbReference type="EMBL" id="JFKA01000004">
    <property type="protein sequence ID" value="OSQ38576.1"/>
    <property type="molecule type" value="Genomic_DNA"/>
</dbReference>
<evidence type="ECO:0000313" key="3">
    <source>
        <dbReference type="Proteomes" id="UP000193391"/>
    </source>
</evidence>
<evidence type="ECO:0000259" key="1">
    <source>
        <dbReference type="Pfam" id="PF04909"/>
    </source>
</evidence>
<dbReference type="AlphaFoldDB" id="A0A1Y2L0E3"/>
<protein>
    <recommendedName>
        <fullName evidence="1">Amidohydrolase-related domain-containing protein</fullName>
    </recommendedName>
</protein>
<dbReference type="SUPFAM" id="SSF51556">
    <property type="entry name" value="Metallo-dependent hydrolases"/>
    <property type="match status" value="1"/>
</dbReference>
<dbReference type="Proteomes" id="UP000193391">
    <property type="component" value="Unassembled WGS sequence"/>
</dbReference>
<dbReference type="PANTHER" id="PTHR35563">
    <property type="entry name" value="BARREL METAL-DEPENDENT HYDROLASE, PUTATIVE (AFU_ORTHOLOGUE AFUA_1G16240)-RELATED"/>
    <property type="match status" value="1"/>
</dbReference>
<evidence type="ECO:0000313" key="2">
    <source>
        <dbReference type="EMBL" id="OSQ38576.1"/>
    </source>
</evidence>
<feature type="domain" description="Amidohydrolase-related" evidence="1">
    <location>
        <begin position="38"/>
        <end position="313"/>
    </location>
</feature>
<comment type="caution">
    <text evidence="2">The sequence shown here is derived from an EMBL/GenBank/DDBJ whole genome shotgun (WGS) entry which is preliminary data.</text>
</comment>
<reference evidence="2 3" key="1">
    <citation type="submission" date="2014-03" db="EMBL/GenBank/DDBJ databases">
        <title>The draft genome sequence of Thalassospira mesophila JCM 18969.</title>
        <authorList>
            <person name="Lai Q."/>
            <person name="Shao Z."/>
        </authorList>
    </citation>
    <scope>NUCLEOTIDE SEQUENCE [LARGE SCALE GENOMIC DNA]</scope>
    <source>
        <strain evidence="2 3">JCM 18969</strain>
    </source>
</reference>
<organism evidence="2 3">
    <name type="scientific">Thalassospira mesophila</name>
    <dbReference type="NCBI Taxonomy" id="1293891"/>
    <lineage>
        <taxon>Bacteria</taxon>
        <taxon>Pseudomonadati</taxon>
        <taxon>Pseudomonadota</taxon>
        <taxon>Alphaproteobacteria</taxon>
        <taxon>Rhodospirillales</taxon>
        <taxon>Thalassospiraceae</taxon>
        <taxon>Thalassospira</taxon>
    </lineage>
</organism>
<name>A0A1Y2L0E3_9PROT</name>
<dbReference type="InterPro" id="IPR032466">
    <property type="entry name" value="Metal_Hydrolase"/>
</dbReference>
<dbReference type="STRING" id="1293891.TMES_11520"/>
<dbReference type="GO" id="GO:0016787">
    <property type="term" value="F:hydrolase activity"/>
    <property type="evidence" value="ECO:0007669"/>
    <property type="project" value="InterPro"/>
</dbReference>
<keyword evidence="3" id="KW-1185">Reference proteome</keyword>
<gene>
    <name evidence="2" type="ORF">TMES_11520</name>
</gene>
<accession>A0A1Y2L0E3</accession>
<dbReference type="Pfam" id="PF04909">
    <property type="entry name" value="Amidohydro_2"/>
    <property type="match status" value="1"/>
</dbReference>
<proteinExistence type="predicted"/>
<dbReference type="PANTHER" id="PTHR35563:SF2">
    <property type="entry name" value="BARREL METAL-DEPENDENT HYDROLASE, PUTATIVE (AFU_ORTHOLOGUE AFUA_1G16240)-RELATED"/>
    <property type="match status" value="1"/>
</dbReference>